<keyword evidence="4 8" id="KW-0812">Transmembrane</keyword>
<feature type="repeat" description="Solcar" evidence="8">
    <location>
        <begin position="157"/>
        <end position="264"/>
    </location>
</feature>
<dbReference type="GO" id="GO:0055085">
    <property type="term" value="P:transmembrane transport"/>
    <property type="evidence" value="ECO:0007669"/>
    <property type="project" value="InterPro"/>
</dbReference>
<evidence type="ECO:0008006" key="13">
    <source>
        <dbReference type="Google" id="ProtNLM"/>
    </source>
</evidence>
<dbReference type="PANTHER" id="PTHR45683">
    <property type="entry name" value="MITOCHONDRIAL NICOTINAMIDE ADENINE DINUCLEOTIDE TRANSPORTER 1-RELATED-RELATED"/>
    <property type="match status" value="1"/>
</dbReference>
<dbReference type="InterPro" id="IPR018108">
    <property type="entry name" value="MCP_transmembrane"/>
</dbReference>
<feature type="transmembrane region" description="Helical" evidence="11">
    <location>
        <begin position="12"/>
        <end position="31"/>
    </location>
</feature>
<evidence type="ECO:0000313" key="12">
    <source>
        <dbReference type="EMBL" id="CAD9338854.1"/>
    </source>
</evidence>
<evidence type="ECO:0000256" key="8">
    <source>
        <dbReference type="PROSITE-ProRule" id="PRU00282"/>
    </source>
</evidence>
<name>A0A7S1ZHN0_9STRA</name>
<evidence type="ECO:0000256" key="2">
    <source>
        <dbReference type="ARBA" id="ARBA00006375"/>
    </source>
</evidence>
<evidence type="ECO:0000256" key="11">
    <source>
        <dbReference type="SAM" id="Phobius"/>
    </source>
</evidence>
<comment type="similarity">
    <text evidence="2 9">Belongs to the mitochondrial carrier (TC 2.A.29) family.</text>
</comment>
<gene>
    <name evidence="12" type="ORF">DBRI1063_LOCUS15479</name>
</gene>
<proteinExistence type="inferred from homology"/>
<dbReference type="GO" id="GO:0016020">
    <property type="term" value="C:membrane"/>
    <property type="evidence" value="ECO:0007669"/>
    <property type="project" value="UniProtKB-SubCell"/>
</dbReference>
<dbReference type="SUPFAM" id="SSF103506">
    <property type="entry name" value="Mitochondrial carrier"/>
    <property type="match status" value="1"/>
</dbReference>
<sequence>MSSTNNKNDNLTPLLGGIAGGAVSTIMLYPLDLIKVRLQVNEGPHQQQQQVTVTNTTTTKTTPSSTNPTTTKTTTPSSTNLTTTKHPTILKQKGKFTSTLRGVIRHEGLLGLYQGLTPALLASAASWGGYFFFYEGIKTKMIMMSLSEQQKNNNKKLSHVENFTAACASGIIMVFLTNPLWLIKTRMQLQMKRIQSSSSSTHTTTMIHNLGVMTKRPYVNLWDAGFTIVREEGVSALYKGVVPALLLVSHGGVQFVSYEYLKGRFGNKSRYSLPKVENGGEKKKKKKIGLLQRLEDSFGYLTMGAASKIIASTTTYPLQVIKSRLQQRSEMIELTEAGDLSVVHRQYKGLMDCMTKIWQKEGITGFFKGNIPNAIRVAPSAAITFVVYEGVMDMLC</sequence>
<dbReference type="PROSITE" id="PS50920">
    <property type="entry name" value="SOLCAR"/>
    <property type="match status" value="3"/>
</dbReference>
<feature type="transmembrane region" description="Helical" evidence="11">
    <location>
        <begin position="110"/>
        <end position="133"/>
    </location>
</feature>
<dbReference type="GO" id="GO:0006862">
    <property type="term" value="P:nucleotide transport"/>
    <property type="evidence" value="ECO:0007669"/>
    <property type="project" value="InterPro"/>
</dbReference>
<dbReference type="Gene3D" id="1.50.40.10">
    <property type="entry name" value="Mitochondrial carrier domain"/>
    <property type="match status" value="2"/>
</dbReference>
<keyword evidence="6 11" id="KW-1133">Transmembrane helix</keyword>
<keyword evidence="3 9" id="KW-0813">Transport</keyword>
<evidence type="ECO:0000256" key="9">
    <source>
        <dbReference type="RuleBase" id="RU000488"/>
    </source>
</evidence>
<dbReference type="AlphaFoldDB" id="A0A7S1ZHN0"/>
<evidence type="ECO:0000256" key="7">
    <source>
        <dbReference type="ARBA" id="ARBA00023136"/>
    </source>
</evidence>
<reference evidence="12" key="1">
    <citation type="submission" date="2021-01" db="EMBL/GenBank/DDBJ databases">
        <authorList>
            <person name="Corre E."/>
            <person name="Pelletier E."/>
            <person name="Niang G."/>
            <person name="Scheremetjew M."/>
            <person name="Finn R."/>
            <person name="Kale V."/>
            <person name="Holt S."/>
            <person name="Cochrane G."/>
            <person name="Meng A."/>
            <person name="Brown T."/>
            <person name="Cohen L."/>
        </authorList>
    </citation>
    <scope>NUCLEOTIDE SEQUENCE</scope>
    <source>
        <strain evidence="12">Pop2</strain>
    </source>
</reference>
<dbReference type="InterPro" id="IPR044712">
    <property type="entry name" value="SLC25A32-like"/>
</dbReference>
<feature type="repeat" description="Solcar" evidence="8">
    <location>
        <begin position="8"/>
        <end position="140"/>
    </location>
</feature>
<feature type="compositionally biased region" description="Polar residues" evidence="10">
    <location>
        <begin position="44"/>
        <end position="53"/>
    </location>
</feature>
<keyword evidence="7 8" id="KW-0472">Membrane</keyword>
<feature type="repeat" description="Solcar" evidence="8">
    <location>
        <begin position="295"/>
        <end position="394"/>
    </location>
</feature>
<keyword evidence="5" id="KW-0677">Repeat</keyword>
<accession>A0A7S1ZHN0</accession>
<dbReference type="InterPro" id="IPR023395">
    <property type="entry name" value="MCP_dom_sf"/>
</dbReference>
<evidence type="ECO:0000256" key="4">
    <source>
        <dbReference type="ARBA" id="ARBA00022692"/>
    </source>
</evidence>
<comment type="subcellular location">
    <subcellularLocation>
        <location evidence="1">Membrane</location>
        <topology evidence="1">Multi-pass membrane protein</topology>
    </subcellularLocation>
</comment>
<dbReference type="EMBL" id="HBGN01024208">
    <property type="protein sequence ID" value="CAD9338854.1"/>
    <property type="molecule type" value="Transcribed_RNA"/>
</dbReference>
<feature type="compositionally biased region" description="Low complexity" evidence="10">
    <location>
        <begin position="54"/>
        <end position="83"/>
    </location>
</feature>
<feature type="transmembrane region" description="Helical" evidence="11">
    <location>
        <begin position="163"/>
        <end position="183"/>
    </location>
</feature>
<evidence type="ECO:0000256" key="5">
    <source>
        <dbReference type="ARBA" id="ARBA00022737"/>
    </source>
</evidence>
<evidence type="ECO:0000256" key="3">
    <source>
        <dbReference type="ARBA" id="ARBA00022448"/>
    </source>
</evidence>
<feature type="region of interest" description="Disordered" evidence="10">
    <location>
        <begin position="43"/>
        <end position="83"/>
    </location>
</feature>
<organism evidence="12">
    <name type="scientific">Ditylum brightwellii</name>
    <dbReference type="NCBI Taxonomy" id="49249"/>
    <lineage>
        <taxon>Eukaryota</taxon>
        <taxon>Sar</taxon>
        <taxon>Stramenopiles</taxon>
        <taxon>Ochrophyta</taxon>
        <taxon>Bacillariophyta</taxon>
        <taxon>Mediophyceae</taxon>
        <taxon>Lithodesmiophycidae</taxon>
        <taxon>Lithodesmiales</taxon>
        <taxon>Lithodesmiaceae</taxon>
        <taxon>Ditylum</taxon>
    </lineage>
</organism>
<dbReference type="Pfam" id="PF00153">
    <property type="entry name" value="Mito_carr"/>
    <property type="match status" value="3"/>
</dbReference>
<evidence type="ECO:0000256" key="10">
    <source>
        <dbReference type="SAM" id="MobiDB-lite"/>
    </source>
</evidence>
<evidence type="ECO:0000256" key="1">
    <source>
        <dbReference type="ARBA" id="ARBA00004141"/>
    </source>
</evidence>
<protein>
    <recommendedName>
        <fullName evidence="13">Mitochondrial carrier protein</fullName>
    </recommendedName>
</protein>
<evidence type="ECO:0000256" key="6">
    <source>
        <dbReference type="ARBA" id="ARBA00022989"/>
    </source>
</evidence>